<dbReference type="Proteomes" id="UP001501147">
    <property type="component" value="Unassembled WGS sequence"/>
</dbReference>
<evidence type="ECO:0008006" key="3">
    <source>
        <dbReference type="Google" id="ProtNLM"/>
    </source>
</evidence>
<dbReference type="EMBL" id="BAABJV010000002">
    <property type="protein sequence ID" value="GAA4768897.1"/>
    <property type="molecule type" value="Genomic_DNA"/>
</dbReference>
<dbReference type="Pfam" id="PF14106">
    <property type="entry name" value="DUF4279"/>
    <property type="match status" value="1"/>
</dbReference>
<dbReference type="RefSeq" id="WP_425588651.1">
    <property type="nucleotide sequence ID" value="NZ_BAABJV010000002.1"/>
</dbReference>
<evidence type="ECO:0000313" key="1">
    <source>
        <dbReference type="EMBL" id="GAA4768897.1"/>
    </source>
</evidence>
<gene>
    <name evidence="1" type="ORF">GCM10023329_14550</name>
</gene>
<protein>
    <recommendedName>
        <fullName evidence="3">DUF4279 domain-containing protein</fullName>
    </recommendedName>
</protein>
<accession>A0ABP8ZXC3</accession>
<dbReference type="InterPro" id="IPR025459">
    <property type="entry name" value="DUF4279"/>
</dbReference>
<reference evidence="2" key="1">
    <citation type="journal article" date="2019" name="Int. J. Syst. Evol. Microbiol.">
        <title>The Global Catalogue of Microorganisms (GCM) 10K type strain sequencing project: providing services to taxonomists for standard genome sequencing and annotation.</title>
        <authorList>
            <consortium name="The Broad Institute Genomics Platform"/>
            <consortium name="The Broad Institute Genome Sequencing Center for Infectious Disease"/>
            <person name="Wu L."/>
            <person name="Ma J."/>
        </authorList>
    </citation>
    <scope>NUCLEOTIDE SEQUENCE [LARGE SCALE GENOMIC DNA]</scope>
    <source>
        <strain evidence="2">JCM 18324</strain>
    </source>
</reference>
<proteinExistence type="predicted"/>
<name>A0ABP8ZXC3_9ACTN</name>
<keyword evidence="2" id="KW-1185">Reference proteome</keyword>
<evidence type="ECO:0000313" key="2">
    <source>
        <dbReference type="Proteomes" id="UP001501147"/>
    </source>
</evidence>
<comment type="caution">
    <text evidence="1">The sequence shown here is derived from an EMBL/GenBank/DDBJ whole genome shotgun (WGS) entry which is preliminary data.</text>
</comment>
<sequence>MRNNEPNTWVLTDVALIIRGATLVPDEVTELLQIEPTAVRQPGPDPLGYVPDTAGQWRLQSDDLSTKTLSCQLDAIMSSIEPRLSTLQELVARGADACIRITGYAGNDSQIVLTAAEMERIARLGIPLSLSPSLSER</sequence>
<organism evidence="1 2">
    <name type="scientific">Streptomyces sanyensis</name>
    <dbReference type="NCBI Taxonomy" id="568869"/>
    <lineage>
        <taxon>Bacteria</taxon>
        <taxon>Bacillati</taxon>
        <taxon>Actinomycetota</taxon>
        <taxon>Actinomycetes</taxon>
        <taxon>Kitasatosporales</taxon>
        <taxon>Streptomycetaceae</taxon>
        <taxon>Streptomyces</taxon>
    </lineage>
</organism>